<dbReference type="GO" id="GO:0048284">
    <property type="term" value="P:organelle fusion"/>
    <property type="evidence" value="ECO:0007669"/>
    <property type="project" value="TreeGrafter"/>
</dbReference>
<keyword evidence="3" id="KW-0479">Metal-binding</keyword>
<dbReference type="InterPro" id="IPR016528">
    <property type="entry name" value="VPS11"/>
</dbReference>
<evidence type="ECO:0000256" key="5">
    <source>
        <dbReference type="ARBA" id="ARBA00022833"/>
    </source>
</evidence>
<dbReference type="GO" id="GO:0005768">
    <property type="term" value="C:endosome"/>
    <property type="evidence" value="ECO:0007669"/>
    <property type="project" value="TreeGrafter"/>
</dbReference>
<dbReference type="Gene3D" id="3.30.40.10">
    <property type="entry name" value="Zinc/RING finger domain, C3HC4 (zinc finger)"/>
    <property type="match status" value="1"/>
</dbReference>
<comment type="similarity">
    <text evidence="2">Belongs to the VPS11 family.</text>
</comment>
<protein>
    <submittedName>
        <fullName evidence="11">Vacuolar protein sorting protein VPS11</fullName>
    </submittedName>
</protein>
<dbReference type="InterPro" id="IPR013083">
    <property type="entry name" value="Znf_RING/FYVE/PHD"/>
</dbReference>
<comment type="caution">
    <text evidence="11">The sequence shown here is derived from an EMBL/GenBank/DDBJ whole genome shotgun (WGS) entry which is preliminary data.</text>
</comment>
<gene>
    <name evidence="11" type="ORF">AKO1_006239</name>
</gene>
<dbReference type="GO" id="GO:0006886">
    <property type="term" value="P:intracellular protein transport"/>
    <property type="evidence" value="ECO:0007669"/>
    <property type="project" value="UniProtKB-UniRule"/>
</dbReference>
<evidence type="ECO:0000256" key="7">
    <source>
        <dbReference type="PROSITE-ProRule" id="PRU00175"/>
    </source>
</evidence>
<dbReference type="Pfam" id="PF23356">
    <property type="entry name" value="TPR_PEP5_VPS11"/>
    <property type="match status" value="2"/>
</dbReference>
<dbReference type="SUPFAM" id="SSF48371">
    <property type="entry name" value="ARM repeat"/>
    <property type="match status" value="1"/>
</dbReference>
<keyword evidence="6" id="KW-0472">Membrane</keyword>
<name>A0AAW2YI24_9EUKA</name>
<dbReference type="InterPro" id="IPR001841">
    <property type="entry name" value="Znf_RING"/>
</dbReference>
<dbReference type="Pfam" id="PF17122">
    <property type="entry name" value="zf-C3H2C3"/>
    <property type="match status" value="1"/>
</dbReference>
<dbReference type="SMART" id="SM00184">
    <property type="entry name" value="RING"/>
    <property type="match status" value="1"/>
</dbReference>
<feature type="repeat" description="CHCR" evidence="8">
    <location>
        <begin position="356"/>
        <end position="581"/>
    </location>
</feature>
<sequence length="769" mass="89452">MHVNYIFQEWGQIFILVTEQSESTQSLFILEEKDTPTKLEILLQKNLYQIAIGLVNSQQLDSSYVVEIHRKFGDHLYSKKEYEQAMSQYLKTIGKLEPSYVIRKFLDAQRIKNLTTYLEALHTNEHNIATADHTTLLLNCYTKLKNDKKEKLDMFIRTQNELRYDVETAIHVCRQAGYREHALLLAKKHKEHGWFIKIHIEDFQRRRPTVKITCRALRHIESLRFELAHTYLKEFGKILVSKLPQQTTNVLIRLCTDYFAVDYTELDRSIPSNIFKMREKLLSKNKNLIRNQNAQNEVNQQSNTNLDTTNHDNDDVMTSATRLTSLFSKRKNQTEAITHNSVNDPTHDLNNTIDDLSTLNTYKDPFKAIANAEDFIDAYSNQAYWLMIFLENVITRNPKSPPQSKIVYNTLIELYLQLNANPEEPSQPVNSTNQSQQQQQQPQDQNKEQWDAQYANMFNDSEEVHSTSPTVNQTPDYHIEPTNPTFQQSSYETKILDLVENIDSNYDTEHVLVLVQSMNFKQGILKMYERLGLHYDIVQYYMEQGDYENVISSCKKYGESDLNLWVQVLSYFANSEALEFQDEIQNVLLKIEKDNLLPPLLVVQILSKHPKTKLGNIKEYLHNKLSQDQLMIKEDVDKIKDYQNSTKKMKREVHALQTSAKIFQSTTCQRCNDQLDLPAVHFMCQHSFHARCLPDQDDCPTCAKHSRDILQHKKKFDENGPEQQEAFFKQLGKKNADGFSVVAEYFGRGIFNQASHGGGGGDLDHDDFE</sequence>
<dbReference type="InterPro" id="IPR016024">
    <property type="entry name" value="ARM-type_fold"/>
</dbReference>
<dbReference type="CDD" id="cd16688">
    <property type="entry name" value="RING-H2_Vps11"/>
    <property type="match status" value="1"/>
</dbReference>
<evidence type="ECO:0000256" key="1">
    <source>
        <dbReference type="ARBA" id="ARBA00004184"/>
    </source>
</evidence>
<dbReference type="InterPro" id="IPR000547">
    <property type="entry name" value="Clathrin_H-chain/VPS_repeat"/>
</dbReference>
<feature type="compositionally biased region" description="Low complexity" evidence="9">
    <location>
        <begin position="426"/>
        <end position="444"/>
    </location>
</feature>
<evidence type="ECO:0000256" key="9">
    <source>
        <dbReference type="SAM" id="MobiDB-lite"/>
    </source>
</evidence>
<keyword evidence="4 7" id="KW-0863">Zinc-finger</keyword>
<dbReference type="GO" id="GO:0006904">
    <property type="term" value="P:vesicle docking involved in exocytosis"/>
    <property type="evidence" value="ECO:0007669"/>
    <property type="project" value="TreeGrafter"/>
</dbReference>
<dbReference type="GO" id="GO:0007032">
    <property type="term" value="P:endosome organization"/>
    <property type="evidence" value="ECO:0007669"/>
    <property type="project" value="TreeGrafter"/>
</dbReference>
<keyword evidence="12" id="KW-1185">Reference proteome</keyword>
<evidence type="ECO:0000259" key="10">
    <source>
        <dbReference type="PROSITE" id="PS50089"/>
    </source>
</evidence>
<organism evidence="11 12">
    <name type="scientific">Acrasis kona</name>
    <dbReference type="NCBI Taxonomy" id="1008807"/>
    <lineage>
        <taxon>Eukaryota</taxon>
        <taxon>Discoba</taxon>
        <taxon>Heterolobosea</taxon>
        <taxon>Tetramitia</taxon>
        <taxon>Eutetramitia</taxon>
        <taxon>Acrasidae</taxon>
        <taxon>Acrasis</taxon>
    </lineage>
</organism>
<comment type="subcellular location">
    <subcellularLocation>
        <location evidence="1">Endomembrane system</location>
        <topology evidence="1">Peripheral membrane protein</topology>
    </subcellularLocation>
</comment>
<keyword evidence="5" id="KW-0862">Zinc</keyword>
<dbReference type="GO" id="GO:0030674">
    <property type="term" value="F:protein-macromolecule adaptor activity"/>
    <property type="evidence" value="ECO:0007669"/>
    <property type="project" value="TreeGrafter"/>
</dbReference>
<evidence type="ECO:0000256" key="2">
    <source>
        <dbReference type="ARBA" id="ARBA00007070"/>
    </source>
</evidence>
<dbReference type="InterPro" id="IPR057308">
    <property type="entry name" value="CHCR_PEP5_VPS11"/>
</dbReference>
<feature type="compositionally biased region" description="Polar residues" evidence="9">
    <location>
        <begin position="466"/>
        <end position="475"/>
    </location>
</feature>
<accession>A0AAW2YI24</accession>
<dbReference type="PANTHER" id="PTHR23323">
    <property type="entry name" value="VACUOLAR PROTEIN SORTING-ASSOCIATED PROTEIN"/>
    <property type="match status" value="1"/>
</dbReference>
<evidence type="ECO:0000256" key="8">
    <source>
        <dbReference type="PROSITE-ProRule" id="PRU01006"/>
    </source>
</evidence>
<evidence type="ECO:0000256" key="6">
    <source>
        <dbReference type="ARBA" id="ARBA00023136"/>
    </source>
</evidence>
<dbReference type="PROSITE" id="PS50089">
    <property type="entry name" value="ZF_RING_2"/>
    <property type="match status" value="1"/>
</dbReference>
<feature type="region of interest" description="Disordered" evidence="9">
    <location>
        <begin position="422"/>
        <end position="449"/>
    </location>
</feature>
<evidence type="ECO:0000256" key="4">
    <source>
        <dbReference type="ARBA" id="ARBA00022771"/>
    </source>
</evidence>
<dbReference type="PANTHER" id="PTHR23323:SF24">
    <property type="entry name" value="VACUOLAR PROTEIN SORTING-ASSOCIATED PROTEIN 11 HOMOLOG"/>
    <property type="match status" value="1"/>
</dbReference>
<evidence type="ECO:0000313" key="12">
    <source>
        <dbReference type="Proteomes" id="UP001431209"/>
    </source>
</evidence>
<feature type="region of interest" description="Disordered" evidence="9">
    <location>
        <begin position="462"/>
        <end position="485"/>
    </location>
</feature>
<dbReference type="SUPFAM" id="SSF57850">
    <property type="entry name" value="RING/U-box"/>
    <property type="match status" value="1"/>
</dbReference>
<dbReference type="PIRSF" id="PIRSF007860">
    <property type="entry name" value="VPS11"/>
    <property type="match status" value="1"/>
</dbReference>
<dbReference type="AlphaFoldDB" id="A0AAW2YI24"/>
<feature type="repeat" description="CHCR" evidence="8">
    <location>
        <begin position="89"/>
        <end position="248"/>
    </location>
</feature>
<dbReference type="GO" id="GO:0030897">
    <property type="term" value="C:HOPS complex"/>
    <property type="evidence" value="ECO:0007669"/>
    <property type="project" value="TreeGrafter"/>
</dbReference>
<dbReference type="GO" id="GO:0007033">
    <property type="term" value="P:vacuole organization"/>
    <property type="evidence" value="ECO:0007669"/>
    <property type="project" value="TreeGrafter"/>
</dbReference>
<dbReference type="EMBL" id="JAOPGA020000143">
    <property type="protein sequence ID" value="KAL0477101.1"/>
    <property type="molecule type" value="Genomic_DNA"/>
</dbReference>
<reference evidence="11 12" key="1">
    <citation type="submission" date="2024-03" db="EMBL/GenBank/DDBJ databases">
        <title>The Acrasis kona genome and developmental transcriptomes reveal deep origins of eukaryotic multicellular pathways.</title>
        <authorList>
            <person name="Sheikh S."/>
            <person name="Fu C.-J."/>
            <person name="Brown M.W."/>
            <person name="Baldauf S.L."/>
        </authorList>
    </citation>
    <scope>NUCLEOTIDE SEQUENCE [LARGE SCALE GENOMIC DNA]</scope>
    <source>
        <strain evidence="11 12">ATCC MYA-3509</strain>
    </source>
</reference>
<dbReference type="PROSITE" id="PS50236">
    <property type="entry name" value="CHCR"/>
    <property type="match status" value="2"/>
</dbReference>
<dbReference type="InterPro" id="IPR024763">
    <property type="entry name" value="VPS11_C"/>
</dbReference>
<dbReference type="Proteomes" id="UP001431209">
    <property type="component" value="Unassembled WGS sequence"/>
</dbReference>
<proteinExistence type="inferred from homology"/>
<feature type="domain" description="RING-type" evidence="10">
    <location>
        <begin position="668"/>
        <end position="702"/>
    </location>
</feature>
<dbReference type="Pfam" id="PF12451">
    <property type="entry name" value="VPS11_C"/>
    <property type="match status" value="1"/>
</dbReference>
<dbReference type="GO" id="GO:0008270">
    <property type="term" value="F:zinc ion binding"/>
    <property type="evidence" value="ECO:0007669"/>
    <property type="project" value="UniProtKB-KW"/>
</dbReference>
<evidence type="ECO:0000313" key="11">
    <source>
        <dbReference type="EMBL" id="KAL0477101.1"/>
    </source>
</evidence>
<evidence type="ECO:0000256" key="3">
    <source>
        <dbReference type="ARBA" id="ARBA00022723"/>
    </source>
</evidence>